<sequence>ADGLGFASYKNISPKSKEKLSSFKKEYLKKIIACHDAELSRNGKKLYFKRLSQFRK</sequence>
<comment type="caution">
    <text evidence="1">The sequence shown here is derived from an EMBL/GenBank/DDBJ whole genome shotgun (WGS) entry which is preliminary data.</text>
</comment>
<proteinExistence type="predicted"/>
<reference evidence="1" key="1">
    <citation type="journal article" date="2014" name="Front. Microbiol.">
        <title>High frequency of phylogenetically diverse reductive dehalogenase-homologous genes in deep subseafloor sedimentary metagenomes.</title>
        <authorList>
            <person name="Kawai M."/>
            <person name="Futagami T."/>
            <person name="Toyoda A."/>
            <person name="Takaki Y."/>
            <person name="Nishi S."/>
            <person name="Hori S."/>
            <person name="Arai W."/>
            <person name="Tsubouchi T."/>
            <person name="Morono Y."/>
            <person name="Uchiyama I."/>
            <person name="Ito T."/>
            <person name="Fujiyama A."/>
            <person name="Inagaki F."/>
            <person name="Takami H."/>
        </authorList>
    </citation>
    <scope>NUCLEOTIDE SEQUENCE</scope>
    <source>
        <strain evidence="1">Expedition CK06-06</strain>
    </source>
</reference>
<dbReference type="EMBL" id="BARU01007386">
    <property type="protein sequence ID" value="GAH44684.1"/>
    <property type="molecule type" value="Genomic_DNA"/>
</dbReference>
<evidence type="ECO:0000313" key="1">
    <source>
        <dbReference type="EMBL" id="GAH44684.1"/>
    </source>
</evidence>
<organism evidence="1">
    <name type="scientific">marine sediment metagenome</name>
    <dbReference type="NCBI Taxonomy" id="412755"/>
    <lineage>
        <taxon>unclassified sequences</taxon>
        <taxon>metagenomes</taxon>
        <taxon>ecological metagenomes</taxon>
    </lineage>
</organism>
<accession>X1GSU2</accession>
<protein>
    <submittedName>
        <fullName evidence="1">Uncharacterized protein</fullName>
    </submittedName>
</protein>
<gene>
    <name evidence="1" type="ORF">S03H2_14554</name>
</gene>
<name>X1GSU2_9ZZZZ</name>
<dbReference type="AlphaFoldDB" id="X1GSU2"/>
<feature type="non-terminal residue" evidence="1">
    <location>
        <position position="1"/>
    </location>
</feature>